<evidence type="ECO:0000313" key="42">
    <source>
        <dbReference type="Proteomes" id="UP000423131"/>
    </source>
</evidence>
<evidence type="ECO:0000313" key="41">
    <source>
        <dbReference type="Proteomes" id="UP000410967"/>
    </source>
</evidence>
<dbReference type="EMBL" id="AANPAU010000007">
    <property type="protein sequence ID" value="EDP8514671.1"/>
    <property type="molecule type" value="Genomic_DNA"/>
</dbReference>
<evidence type="ECO:0000313" key="9">
    <source>
        <dbReference type="EMBL" id="EAG2516036.1"/>
    </source>
</evidence>
<evidence type="ECO:0000313" key="52">
    <source>
        <dbReference type="Proteomes" id="UP000540117"/>
    </source>
</evidence>
<dbReference type="EMBL" id="AABCVX010000007">
    <property type="protein sequence ID" value="EAG6170417.1"/>
    <property type="molecule type" value="Genomic_DNA"/>
</dbReference>
<dbReference type="EMBL" id="AANEHK010000010">
    <property type="protein sequence ID" value="EDO0986567.1"/>
    <property type="molecule type" value="Genomic_DNA"/>
</dbReference>
<dbReference type="EMBL" id="AABAWE010000006">
    <property type="protein sequence ID" value="EAG2088108.1"/>
    <property type="molecule type" value="Genomic_DNA"/>
</dbReference>
<dbReference type="Proteomes" id="UP000467347">
    <property type="component" value="Unassembled WGS sequence"/>
</dbReference>
<dbReference type="EMBL" id="AAANYR010000006">
    <property type="protein sequence ID" value="EAD5787248.1"/>
    <property type="molecule type" value="Genomic_DNA"/>
</dbReference>
<keyword evidence="2" id="KW-0645">Protease</keyword>
<evidence type="ECO:0000313" key="47">
    <source>
        <dbReference type="Proteomes" id="UP000489121"/>
    </source>
</evidence>
<evidence type="ECO:0000313" key="5">
    <source>
        <dbReference type="EMBL" id="EAD3793821.1"/>
    </source>
</evidence>
<evidence type="ECO:0000313" key="55">
    <source>
        <dbReference type="Proteomes" id="UP000844415"/>
    </source>
</evidence>
<dbReference type="EMBL" id="AABBYJ010000008">
    <property type="protein sequence ID" value="EAG4332188.1"/>
    <property type="molecule type" value="Genomic_DNA"/>
</dbReference>
<evidence type="ECO:0000313" key="32">
    <source>
        <dbReference type="Proteomes" id="UP000339309"/>
    </source>
</evidence>
<evidence type="ECO:0000313" key="30">
    <source>
        <dbReference type="Proteomes" id="UP000272537"/>
    </source>
</evidence>
<evidence type="ECO:0000313" key="22">
    <source>
        <dbReference type="EMBL" id="EDN9836858.1"/>
    </source>
</evidence>
<dbReference type="Proteomes" id="UP000364988">
    <property type="component" value="Unassembled WGS sequence"/>
</dbReference>
<dbReference type="Proteomes" id="UP000844415">
    <property type="component" value="Unassembled WGS sequence"/>
</dbReference>
<dbReference type="Proteomes" id="UP000540117">
    <property type="component" value="Unassembled WGS sequence"/>
</dbReference>
<dbReference type="Proteomes" id="UP000527632">
    <property type="component" value="Unassembled WGS sequence"/>
</dbReference>
<reference evidence="54 55" key="2">
    <citation type="journal article" date="2018" name="Genome Biol.">
        <title>SKESA: strategic k-mer extension for scrupulous assemblies.</title>
        <authorList>
            <person name="Souvorov A."/>
            <person name="Agarwala R."/>
            <person name="Lipman D.J."/>
        </authorList>
    </citation>
    <scope>NUCLEOTIDE SEQUENCE [LARGE SCALE GENOMIC DNA]</scope>
    <source>
        <strain evidence="25">09CEB371LM</strain>
        <strain evidence="26 55">CFIAFB20100120</strain>
        <strain evidence="28">CFIAFB20170037</strain>
        <strain evidence="27 54">CFIAFB20170045</strain>
    </source>
</reference>
<dbReference type="EMBL" id="AAHZFN010000003">
    <property type="protein sequence ID" value="ECB9472683.1"/>
    <property type="molecule type" value="Genomic_DNA"/>
</dbReference>
<evidence type="ECO:0000313" key="36">
    <source>
        <dbReference type="Proteomes" id="UP000365297"/>
    </source>
</evidence>
<evidence type="ECO:0000313" key="33">
    <source>
        <dbReference type="Proteomes" id="UP000344343"/>
    </source>
</evidence>
<dbReference type="Proteomes" id="UP000345329">
    <property type="component" value="Unassembled WGS sequence"/>
</dbReference>
<dbReference type="EMBL" id="DAAJFY010000006">
    <property type="protein sequence ID" value="HAC0275778.1"/>
    <property type="molecule type" value="Genomic_DNA"/>
</dbReference>
<dbReference type="Proteomes" id="UP000365297">
    <property type="component" value="Unassembled WGS sequence"/>
</dbReference>
<evidence type="ECO:0000313" key="29">
    <source>
        <dbReference type="EMBL" id="RKA05220.1"/>
    </source>
</evidence>
<keyword evidence="2" id="KW-0378">Hydrolase</keyword>
<evidence type="ECO:0000313" key="23">
    <source>
        <dbReference type="EMBL" id="EDO0986567.1"/>
    </source>
</evidence>
<dbReference type="EMBL" id="AABBZO010000010">
    <property type="protein sequence ID" value="EAG4462613.1"/>
    <property type="molecule type" value="Genomic_DNA"/>
</dbReference>
<dbReference type="RefSeq" id="WP_003734491.1">
    <property type="nucleotide sequence ID" value="NC_021824.1"/>
</dbReference>
<evidence type="ECO:0000313" key="51">
    <source>
        <dbReference type="Proteomes" id="UP000528151"/>
    </source>
</evidence>
<dbReference type="Proteomes" id="UP000403352">
    <property type="component" value="Unassembled WGS sequence"/>
</dbReference>
<evidence type="ECO:0000313" key="44">
    <source>
        <dbReference type="Proteomes" id="UP000467347"/>
    </source>
</evidence>
<evidence type="ECO:0000313" key="37">
    <source>
        <dbReference type="Proteomes" id="UP000376505"/>
    </source>
</evidence>
<dbReference type="Proteomes" id="UP000410967">
    <property type="component" value="Unassembled WGS sequence"/>
</dbReference>
<evidence type="ECO:0000313" key="20">
    <source>
        <dbReference type="EMBL" id="ECY9782618.1"/>
    </source>
</evidence>
<dbReference type="EMBL" id="AABEKY010000009">
    <property type="protein sequence ID" value="EAG9388525.1"/>
    <property type="molecule type" value="Genomic_DNA"/>
</dbReference>
<sequence length="391" mass="44119">MDVFVEILNGIGRLLLQPALYVGILLAILAGFNRVRWERKSFSISIYSPWLELKSFFGVSLLFGLAISVVTSLIGFGVMIEWVAIFNVVACFLLIVGMFRLSSTAFTIGITSLIFYFCYYFDVSLAPFTNEAFTYDSIFIDNFMISMTFLLAVLLFVEAFLIQYTSAKNPSPSLRKSKRGKLIGSFQLRKLWFVPIVMFLPGDVFTKIFEWWPVFAIGSQSYSLIILPLFIGFQQQVQTQLPEEASRKIAVEVTTLATIIAVAGLLGIVMPVLTLFAFMFAVIGRFWISYRHYRSEKLAPKKFGPQPDGLVVLGARAATPSARLNLKAGEKITEVNSRPVRTREELYEALNLNRAFCKLKVIDNAGEPRFEQTALYENESFELGLLLVEPR</sequence>
<dbReference type="Proteomes" id="UP000489121">
    <property type="component" value="Unassembled WGS sequence"/>
</dbReference>
<evidence type="ECO:0000313" key="39">
    <source>
        <dbReference type="Proteomes" id="UP000398321"/>
    </source>
</evidence>
<dbReference type="Proteomes" id="UP000376505">
    <property type="component" value="Unassembled WGS sequence"/>
</dbReference>
<dbReference type="Proteomes" id="UP000841146">
    <property type="component" value="Unassembled WGS sequence"/>
</dbReference>
<dbReference type="InterPro" id="IPR036034">
    <property type="entry name" value="PDZ_sf"/>
</dbReference>
<dbReference type="Proteomes" id="UP000522199">
    <property type="component" value="Unassembled WGS sequence"/>
</dbReference>
<evidence type="ECO:0000313" key="2">
    <source>
        <dbReference type="EMBL" id="EAC4553090.1"/>
    </source>
</evidence>
<evidence type="ECO:0000313" key="27">
    <source>
        <dbReference type="EMBL" id="HAC0013452.1"/>
    </source>
</evidence>
<reference evidence="26" key="6">
    <citation type="submission" date="2020-01" db="EMBL/GenBank/DDBJ databases">
        <authorList>
            <consortium name="NCBI Pathogen Detection Project"/>
        </authorList>
    </citation>
    <scope>NUCLEOTIDE SEQUENCE</scope>
    <source>
        <strain evidence="25">09CEB371LM</strain>
        <strain evidence="26">CFIAFB20100120</strain>
        <strain evidence="28">CFIAFB20170037</strain>
        <strain evidence="27">CFIAFB20170045</strain>
    </source>
</reference>
<dbReference type="Proteomes" id="UP000398321">
    <property type="component" value="Unassembled WGS sequence"/>
</dbReference>
<dbReference type="EMBL" id="AAALRN010000007">
    <property type="protein sequence ID" value="EAD1186179.1"/>
    <property type="molecule type" value="Genomic_DNA"/>
</dbReference>
<dbReference type="EMBL" id="AALGDA010000014">
    <property type="protein sequence ID" value="ECY9782618.1"/>
    <property type="molecule type" value="Genomic_DNA"/>
</dbReference>
<dbReference type="EMBL" id="QXLS01000007">
    <property type="protein sequence ID" value="RKA05220.1"/>
    <property type="molecule type" value="Genomic_DNA"/>
</dbReference>
<dbReference type="Proteomes" id="UP000528151">
    <property type="component" value="Unassembled WGS sequence"/>
</dbReference>
<dbReference type="Proteomes" id="UP000478704">
    <property type="component" value="Unassembled WGS sequence"/>
</dbReference>
<evidence type="ECO:0000313" key="43">
    <source>
        <dbReference type="Proteomes" id="UP000455569"/>
    </source>
</evidence>
<dbReference type="Proteomes" id="UP000423131">
    <property type="component" value="Unassembled WGS sequence"/>
</dbReference>
<feature type="transmembrane region" description="Helical" evidence="1">
    <location>
        <begin position="249"/>
        <end position="269"/>
    </location>
</feature>
<proteinExistence type="predicted"/>
<evidence type="ECO:0000313" key="12">
    <source>
        <dbReference type="EMBL" id="EAG6170417.1"/>
    </source>
</evidence>
<evidence type="ECO:0000313" key="50">
    <source>
        <dbReference type="Proteomes" id="UP000527632"/>
    </source>
</evidence>
<feature type="transmembrane region" description="Helical" evidence="1">
    <location>
        <begin position="182"/>
        <end position="200"/>
    </location>
</feature>
<evidence type="ECO:0000313" key="18">
    <source>
        <dbReference type="EMBL" id="ECC1557746.1"/>
    </source>
</evidence>
<dbReference type="EMBL" id="AABGUK010000005">
    <property type="protein sequence ID" value="EAH4242916.1"/>
    <property type="molecule type" value="Genomic_DNA"/>
</dbReference>
<dbReference type="EMBL" id="AAAIKW010000008">
    <property type="protein sequence ID" value="EAC4553090.1"/>
    <property type="molecule type" value="Genomic_DNA"/>
</dbReference>
<dbReference type="Proteomes" id="UP000840039">
    <property type="component" value="Unassembled WGS sequence"/>
</dbReference>
<evidence type="ECO:0000313" key="34">
    <source>
        <dbReference type="Proteomes" id="UP000345329"/>
    </source>
</evidence>
<evidence type="ECO:0000313" key="3">
    <source>
        <dbReference type="EMBL" id="EAC5550861.1"/>
    </source>
</evidence>
<protein>
    <submittedName>
        <fullName evidence="29">Cell division topological determinant MinJ</fullName>
    </submittedName>
    <submittedName>
        <fullName evidence="2">Serine protease</fullName>
    </submittedName>
</protein>
<feature type="transmembrane region" description="Helical" evidence="1">
    <location>
        <begin position="106"/>
        <end position="123"/>
    </location>
</feature>
<evidence type="ECO:0000313" key="14">
    <source>
        <dbReference type="EMBL" id="EAH4242916.1"/>
    </source>
</evidence>
<reference evidence="23 45" key="4">
    <citation type="submission" date="2019-08" db="EMBL/GenBank/DDBJ databases">
        <authorList>
            <person name="Ashton P.M."/>
            <person name="Dallman T."/>
            <person name="Nair S."/>
            <person name="De Pinna E."/>
            <person name="Peters T."/>
            <person name="Grant K."/>
        </authorList>
    </citation>
    <scope>NUCLEOTIDE SEQUENCE [LARGE SCALE GENOMIC DNA]</scope>
    <source>
        <strain evidence="23 45">788324</strain>
    </source>
</reference>
<dbReference type="GO" id="GO:0008233">
    <property type="term" value="F:peptidase activity"/>
    <property type="evidence" value="ECO:0007669"/>
    <property type="project" value="UniProtKB-KW"/>
</dbReference>
<evidence type="ECO:0000313" key="15">
    <source>
        <dbReference type="EMBL" id="EAK9316601.1"/>
    </source>
</evidence>
<evidence type="ECO:0000313" key="35">
    <source>
        <dbReference type="Proteomes" id="UP000364988"/>
    </source>
</evidence>
<evidence type="ECO:0000313" key="26">
    <source>
        <dbReference type="EMBL" id="HAB8557640.1"/>
    </source>
</evidence>
<gene>
    <name evidence="29" type="primary">minj</name>
    <name evidence="2" type="ORF">ABZ57_11390</name>
    <name evidence="3" type="ORF">ARY78_10510</name>
    <name evidence="9" type="ORF">B1N52_12765</name>
    <name evidence="8" type="ORF">BCZ21_12625</name>
    <name evidence="11" type="ORF">CA369_09975</name>
    <name evidence="10" type="ORF">CAV64_13140</name>
    <name evidence="13" type="ORF">CW845_13595</name>
    <name evidence="12" type="ORF">DCT16_13640</name>
    <name evidence="29" type="ORF">DYZ80_02740</name>
    <name evidence="14" type="ORF">E5F58_13055</name>
    <name evidence="7" type="ORF">EX365_11835</name>
    <name evidence="6" type="ORF">EXZ73_05155</name>
    <name evidence="19" type="ORF">F6436_08590</name>
    <name evidence="20" type="ORF">F6515_06385</name>
    <name evidence="15" type="ORF">FA835_05705</name>
    <name evidence="17" type="ORF">FLQ97_03965</name>
    <name evidence="16" type="ORF">FLR03_03195</name>
    <name evidence="18" type="ORF">FNX40_13130</name>
    <name evidence="23" type="ORF">FV747_11255</name>
    <name evidence="24" type="ORF">G3O21_002101</name>
    <name evidence="25" type="ORF">GHH22_12035</name>
    <name evidence="22" type="ORF">GJW51_09260</name>
    <name evidence="21" type="ORF">GQG13_13750</name>
    <name evidence="26" type="ORF">GYS09_10080</name>
    <name evidence="27" type="ORF">GYX23_10610</name>
    <name evidence="28" type="ORF">GYY14_10390</name>
    <name evidence="4" type="ORF">QD52_13915</name>
    <name evidence="5" type="ORF">UI29_13760</name>
</gene>
<dbReference type="GO" id="GO:0051301">
    <property type="term" value="P:cell division"/>
    <property type="evidence" value="ECO:0007669"/>
    <property type="project" value="UniProtKB-KW"/>
</dbReference>
<dbReference type="Proteomes" id="UP000467536">
    <property type="component" value="Unassembled WGS sequence"/>
</dbReference>
<feature type="transmembrane region" description="Helical" evidence="1">
    <location>
        <begin position="82"/>
        <end position="99"/>
    </location>
</feature>
<evidence type="ECO:0000313" key="21">
    <source>
        <dbReference type="EMBL" id="EDN7716182.1"/>
    </source>
</evidence>
<organism evidence="2 32">
    <name type="scientific">Listeria monocytogenes</name>
    <dbReference type="NCBI Taxonomy" id="1639"/>
    <lineage>
        <taxon>Bacteria</taxon>
        <taxon>Bacillati</taxon>
        <taxon>Bacillota</taxon>
        <taxon>Bacilli</taxon>
        <taxon>Bacillales</taxon>
        <taxon>Listeriaceae</taxon>
        <taxon>Listeria</taxon>
    </lineage>
</organism>
<name>A0A0B8RHQ5_LISMN</name>
<dbReference type="Proteomes" id="UP000455569">
    <property type="component" value="Unassembled WGS sequence"/>
</dbReference>
<reference evidence="19 35" key="5">
    <citation type="submission" date="2019-09" db="EMBL/GenBank/DDBJ databases">
        <authorList>
            <consortium name="GenomeTrakr network: Whole genome sequencing for foodborne pathogen traceback"/>
        </authorList>
    </citation>
    <scope>NUCLEOTIDE SEQUENCE [LARGE SCALE GENOMIC DNA]</scope>
    <source>
        <strain evidence="13 48">CFSAN072474</strain>
        <strain evidence="19 35">FLAG-55987</strain>
        <strain evidence="15 41">PHLUSALM00088</strain>
    </source>
</reference>
<evidence type="ECO:0000313" key="24">
    <source>
        <dbReference type="EMBL" id="EDP8514671.1"/>
    </source>
</evidence>
<evidence type="ECO:0000313" key="54">
    <source>
        <dbReference type="Proteomes" id="UP000841146"/>
    </source>
</evidence>
<keyword evidence="1" id="KW-0812">Transmembrane</keyword>
<feature type="transmembrane region" description="Helical" evidence="1">
    <location>
        <begin position="56"/>
        <end position="76"/>
    </location>
</feature>
<evidence type="ECO:0000313" key="45">
    <source>
        <dbReference type="Proteomes" id="UP000467536"/>
    </source>
</evidence>
<comment type="caution">
    <text evidence="2">The sequence shown here is derived from an EMBL/GenBank/DDBJ whole genome shotgun (WGS) entry which is preliminary data.</text>
</comment>
<dbReference type="EMBL" id="AANCRK010000007">
    <property type="protein sequence ID" value="EDN7716182.1"/>
    <property type="molecule type" value="Genomic_DNA"/>
</dbReference>
<reference evidence="29 30" key="1">
    <citation type="journal article" date="2018" name="BMC Genomics">
        <title>Genes significantly associated with lineage II food isolates of Listeria monocytogenes.</title>
        <authorList>
            <person name="Pirone-Davies C."/>
            <person name="Chen Y."/>
            <person name="Pightling A."/>
            <person name="Ryan G."/>
            <person name="Wang Y."/>
            <person name="Yao K."/>
            <person name="Hoffmann M."/>
            <person name="Allard M.W."/>
        </authorList>
    </citation>
    <scope>NUCLEOTIDE SEQUENCE [LARGE SCALE GENOMIC DNA]</scope>
    <source>
        <strain evidence="29 30">PNUSAL000550</strain>
    </source>
</reference>
<feature type="transmembrane region" description="Helical" evidence="1">
    <location>
        <begin position="212"/>
        <end position="233"/>
    </location>
</feature>
<dbReference type="EMBL" id="DAAEEB010000009">
    <property type="protein sequence ID" value="HAA8053867.1"/>
    <property type="molecule type" value="Genomic_DNA"/>
</dbReference>
<evidence type="ECO:0000313" key="10">
    <source>
        <dbReference type="EMBL" id="EAG4332188.1"/>
    </source>
</evidence>
<dbReference type="EMBL" id="DAAIJL010000008">
    <property type="protein sequence ID" value="HAB8557640.1"/>
    <property type="molecule type" value="Genomic_DNA"/>
</dbReference>
<keyword evidence="1" id="KW-1133">Transmembrane helix</keyword>
<dbReference type="AlphaFoldDB" id="A0A0B8RHQ5"/>
<reference evidence="24 46" key="7">
    <citation type="submission" date="2020-02" db="EMBL/GenBank/DDBJ databases">
        <authorList>
            <consortium name="GenomeTrakr: Next Generation Sequencing Network for Food Pathogen Tracability"/>
        </authorList>
    </citation>
    <scope>NUCLEOTIDE SEQUENCE [LARGE SCALE GENOMIC DNA]</scope>
    <source>
        <strain evidence="11 51">CFSAN063727</strain>
        <strain evidence="21 43">CFSAN102901</strain>
        <strain evidence="3 36">FDA00007096</strain>
        <strain evidence="4 40">FDA00008584</strain>
        <strain evidence="7 33">FDA00013853</strain>
        <strain evidence="16 42">FDA00014336</strain>
        <strain evidence="18 38">FDA00014370</strain>
        <strain evidence="17 39">FDA00014392</strain>
        <strain evidence="24">FDA00015054</strain>
        <strain evidence="10 52">FDA1005580-S054-001</strain>
        <strain evidence="46">FDA1090798-S029-001</strain>
        <strain evidence="9 49">FDA960927-006-004</strain>
        <strain evidence="12 53">FLAG-38921</strain>
        <strain evidence="8 31">FLAG-54356</strain>
        <strain evidence="6 37">FSIS31901579</strain>
        <strain evidence="14 50">LS1344</strain>
        <strain evidence="22 44">OSF101448</strain>
        <strain evidence="5 34">VA-WGS-00405</strain>
    </source>
</reference>
<dbReference type="EMBL" id="AABBAW010000007">
    <property type="protein sequence ID" value="EAG2516036.1"/>
    <property type="molecule type" value="Genomic_DNA"/>
</dbReference>
<dbReference type="OMA" id="LQKFWPI"/>
<evidence type="ECO:0000313" key="46">
    <source>
        <dbReference type="Proteomes" id="UP000478704"/>
    </source>
</evidence>
<evidence type="ECO:0000313" key="38">
    <source>
        <dbReference type="Proteomes" id="UP000389283"/>
    </source>
</evidence>
<reference evidence="2 32" key="3">
    <citation type="submission" date="2018-06" db="EMBL/GenBank/DDBJ databases">
        <authorList>
            <consortium name="PulseNet: The National Subtyping Network for Foodborne Disease Surveillance"/>
            <person name="Tarr C.L."/>
            <person name="Trees E."/>
            <person name="Katz L.S."/>
            <person name="Carleton-Romer H.A."/>
            <person name="Stroika S."/>
            <person name="Kucerova Z."/>
            <person name="Roache K.F."/>
            <person name="Sabol A.L."/>
            <person name="Besser J."/>
            <person name="Gerner-Smidt P."/>
        </authorList>
    </citation>
    <scope>NUCLEOTIDE SEQUENCE [LARGE SCALE GENOMIC DNA]</scope>
    <source>
        <strain evidence="2 32">2015L-6227</strain>
        <strain evidence="20 47">PNUSAL005692</strain>
    </source>
</reference>
<evidence type="ECO:0000313" key="31">
    <source>
        <dbReference type="Proteomes" id="UP000337746"/>
    </source>
</evidence>
<dbReference type="Proteomes" id="UP000566721">
    <property type="component" value="Unassembled WGS sequence"/>
</dbReference>
<dbReference type="Proteomes" id="UP000525850">
    <property type="component" value="Unassembled WGS sequence"/>
</dbReference>
<dbReference type="Proteomes" id="UP000842809">
    <property type="component" value="Unassembled WGS sequence"/>
</dbReference>
<evidence type="ECO:0000313" key="40">
    <source>
        <dbReference type="Proteomes" id="UP000403352"/>
    </source>
</evidence>
<dbReference type="Proteomes" id="UP000389283">
    <property type="component" value="Unassembled WGS sequence"/>
</dbReference>
<dbReference type="Proteomes" id="UP000272537">
    <property type="component" value="Unassembled WGS sequence"/>
</dbReference>
<evidence type="ECO:0000313" key="11">
    <source>
        <dbReference type="EMBL" id="EAG4462613.1"/>
    </source>
</evidence>
<keyword evidence="29" id="KW-0131">Cell cycle</keyword>
<dbReference type="EMBL" id="AAIAJJ010000006">
    <property type="protein sequence ID" value="ECC1557746.1"/>
    <property type="molecule type" value="Genomic_DNA"/>
</dbReference>
<dbReference type="EMBL" id="AACKDQ010000010">
    <property type="protein sequence ID" value="EAK9316601.1"/>
    <property type="molecule type" value="Genomic_DNA"/>
</dbReference>
<evidence type="ECO:0000313" key="16">
    <source>
        <dbReference type="EMBL" id="ECB9472683.1"/>
    </source>
</evidence>
<dbReference type="Proteomes" id="UP000339309">
    <property type="component" value="Unassembled WGS sequence"/>
</dbReference>
<dbReference type="SUPFAM" id="SSF50156">
    <property type="entry name" value="PDZ domain-like"/>
    <property type="match status" value="1"/>
</dbReference>
<feature type="transmembrane region" description="Helical" evidence="1">
    <location>
        <begin position="143"/>
        <end position="162"/>
    </location>
</feature>
<dbReference type="EMBL" id="AANDSR010000005">
    <property type="protein sequence ID" value="EDN9836858.1"/>
    <property type="molecule type" value="Genomic_DNA"/>
</dbReference>
<evidence type="ECO:0000313" key="28">
    <source>
        <dbReference type="EMBL" id="HAC0275778.1"/>
    </source>
</evidence>
<evidence type="ECO:0000313" key="48">
    <source>
        <dbReference type="Proteomes" id="UP000522199"/>
    </source>
</evidence>
<evidence type="ECO:0000313" key="6">
    <source>
        <dbReference type="EMBL" id="EAD5773677.1"/>
    </source>
</evidence>
<keyword evidence="29" id="KW-0132">Cell division</keyword>
<keyword evidence="1" id="KW-0472">Membrane</keyword>
<evidence type="ECO:0000313" key="8">
    <source>
        <dbReference type="EMBL" id="EAG2088108.1"/>
    </source>
</evidence>
<evidence type="ECO:0000313" key="7">
    <source>
        <dbReference type="EMBL" id="EAD5787248.1"/>
    </source>
</evidence>
<evidence type="ECO:0000313" key="17">
    <source>
        <dbReference type="EMBL" id="ECB9512884.1"/>
    </source>
</evidence>
<dbReference type="EMBL" id="AAHZFY010000005">
    <property type="protein sequence ID" value="ECB9512884.1"/>
    <property type="molecule type" value="Genomic_DNA"/>
</dbReference>
<evidence type="ECO:0000313" key="53">
    <source>
        <dbReference type="Proteomes" id="UP000566721"/>
    </source>
</evidence>
<dbReference type="KEGG" id="lmok:CQ02_12700"/>
<dbReference type="GO" id="GO:0006508">
    <property type="term" value="P:proteolysis"/>
    <property type="evidence" value="ECO:0007669"/>
    <property type="project" value="UniProtKB-KW"/>
</dbReference>
<dbReference type="EMBL" id="AALEDS010000006">
    <property type="protein sequence ID" value="ECY6544384.1"/>
    <property type="molecule type" value="Genomic_DNA"/>
</dbReference>
<dbReference type="Proteomes" id="UP000337746">
    <property type="component" value="Unassembled WGS sequence"/>
</dbReference>
<dbReference type="EMBL" id="AAANYN010000005">
    <property type="protein sequence ID" value="EAD5773677.1"/>
    <property type="molecule type" value="Genomic_DNA"/>
</dbReference>
<evidence type="ECO:0000256" key="1">
    <source>
        <dbReference type="SAM" id="Phobius"/>
    </source>
</evidence>
<dbReference type="Gene3D" id="2.30.42.10">
    <property type="match status" value="1"/>
</dbReference>
<dbReference type="EMBL" id="AAAMZD010000007">
    <property type="protein sequence ID" value="EAD3793821.1"/>
    <property type="molecule type" value="Genomic_DNA"/>
</dbReference>
<evidence type="ECO:0000313" key="19">
    <source>
        <dbReference type="EMBL" id="ECY6544384.1"/>
    </source>
</evidence>
<evidence type="ECO:0000313" key="49">
    <source>
        <dbReference type="Proteomes" id="UP000525850"/>
    </source>
</evidence>
<dbReference type="EMBL" id="AAAIXK010000005">
    <property type="protein sequence ID" value="EAC5550861.1"/>
    <property type="molecule type" value="Genomic_DNA"/>
</dbReference>
<evidence type="ECO:0000313" key="4">
    <source>
        <dbReference type="EMBL" id="EAD1186179.1"/>
    </source>
</evidence>
<dbReference type="EMBL" id="DAAJCS010000007">
    <property type="protein sequence ID" value="HAC0013452.1"/>
    <property type="molecule type" value="Genomic_DNA"/>
</dbReference>
<accession>A0A0B8RHQ5</accession>
<dbReference type="Proteomes" id="UP000344343">
    <property type="component" value="Unassembled WGS sequence"/>
</dbReference>
<feature type="transmembrane region" description="Helical" evidence="1">
    <location>
        <begin position="15"/>
        <end position="35"/>
    </location>
</feature>
<evidence type="ECO:0000313" key="13">
    <source>
        <dbReference type="EMBL" id="EAG9388525.1"/>
    </source>
</evidence>
<evidence type="ECO:0000313" key="25">
    <source>
        <dbReference type="EMBL" id="HAA8053867.1"/>
    </source>
</evidence>